<dbReference type="Pfam" id="PF00651">
    <property type="entry name" value="BTB"/>
    <property type="match status" value="1"/>
</dbReference>
<gene>
    <name evidence="2" type="ORF">D9756_007750</name>
</gene>
<reference evidence="2 3" key="1">
    <citation type="journal article" date="2020" name="ISME J.">
        <title>Uncovering the hidden diversity of litter-decomposition mechanisms in mushroom-forming fungi.</title>
        <authorList>
            <person name="Floudas D."/>
            <person name="Bentzer J."/>
            <person name="Ahren D."/>
            <person name="Johansson T."/>
            <person name="Persson P."/>
            <person name="Tunlid A."/>
        </authorList>
    </citation>
    <scope>NUCLEOTIDE SEQUENCE [LARGE SCALE GENOMIC DNA]</scope>
    <source>
        <strain evidence="2 3">CBS 146.42</strain>
    </source>
</reference>
<dbReference type="Gene3D" id="3.30.710.10">
    <property type="entry name" value="Potassium Channel Kv1.1, Chain A"/>
    <property type="match status" value="1"/>
</dbReference>
<organism evidence="2 3">
    <name type="scientific">Leucocoprinus leucothites</name>
    <dbReference type="NCBI Taxonomy" id="201217"/>
    <lineage>
        <taxon>Eukaryota</taxon>
        <taxon>Fungi</taxon>
        <taxon>Dikarya</taxon>
        <taxon>Basidiomycota</taxon>
        <taxon>Agaricomycotina</taxon>
        <taxon>Agaricomycetes</taxon>
        <taxon>Agaricomycetidae</taxon>
        <taxon>Agaricales</taxon>
        <taxon>Agaricineae</taxon>
        <taxon>Agaricaceae</taxon>
        <taxon>Leucocoprinus</taxon>
    </lineage>
</organism>
<feature type="domain" description="BTB" evidence="1">
    <location>
        <begin position="12"/>
        <end position="81"/>
    </location>
</feature>
<accession>A0A8H5D1C2</accession>
<name>A0A8H5D1C2_9AGAR</name>
<dbReference type="SUPFAM" id="SSF54695">
    <property type="entry name" value="POZ domain"/>
    <property type="match status" value="1"/>
</dbReference>
<keyword evidence="3" id="KW-1185">Reference proteome</keyword>
<evidence type="ECO:0000259" key="1">
    <source>
        <dbReference type="PROSITE" id="PS50097"/>
    </source>
</evidence>
<evidence type="ECO:0000313" key="2">
    <source>
        <dbReference type="EMBL" id="KAF5351771.1"/>
    </source>
</evidence>
<dbReference type="OrthoDB" id="3235673at2759"/>
<dbReference type="Proteomes" id="UP000559027">
    <property type="component" value="Unassembled WGS sequence"/>
</dbReference>
<dbReference type="InterPro" id="IPR000210">
    <property type="entry name" value="BTB/POZ_dom"/>
</dbReference>
<dbReference type="InterPro" id="IPR011333">
    <property type="entry name" value="SKP1/BTB/POZ_sf"/>
</dbReference>
<dbReference type="SMART" id="SM00225">
    <property type="entry name" value="BTB"/>
    <property type="match status" value="1"/>
</dbReference>
<evidence type="ECO:0000313" key="3">
    <source>
        <dbReference type="Proteomes" id="UP000559027"/>
    </source>
</evidence>
<dbReference type="CDD" id="cd18186">
    <property type="entry name" value="BTB_POZ_ZBTB_KLHL-like"/>
    <property type="match status" value="1"/>
</dbReference>
<sequence length="330" mass="36942">MLHHGDLSFEDGNVALLAANTAFFVHRGVLSRHSPVLAEAMATLDPAIEVSGCPLLTLDENPDDLAHFLYALYDGVTRLRYDPSDFDIVLATLHLATKYQAQKIREDVLRGMTPSWPKTLTQWEIREAAATNPNGLYKPRLFYPHPIMIINLARETNIPELLPSAFYDLCRCAPSDIASGYTCPRTSTLHLLSPTDLMNILKGKEHASRYLSTFVVNELEGRQPSAACIYTEEKDPVRRRACQAAFEAITFEILRDVNGVVCHRSSDPLFAIVDAELMQTREDASSTTGVSLRACEQCRAEFAAVVDAVREEFWNKLPFWFGLDVPNWPA</sequence>
<proteinExistence type="predicted"/>
<protein>
    <recommendedName>
        <fullName evidence="1">BTB domain-containing protein</fullName>
    </recommendedName>
</protein>
<comment type="caution">
    <text evidence="2">The sequence shown here is derived from an EMBL/GenBank/DDBJ whole genome shotgun (WGS) entry which is preliminary data.</text>
</comment>
<dbReference type="PROSITE" id="PS50097">
    <property type="entry name" value="BTB"/>
    <property type="match status" value="1"/>
</dbReference>
<dbReference type="AlphaFoldDB" id="A0A8H5D1C2"/>
<dbReference type="EMBL" id="JAACJO010000012">
    <property type="protein sequence ID" value="KAF5351771.1"/>
    <property type="molecule type" value="Genomic_DNA"/>
</dbReference>